<evidence type="ECO:0000256" key="6">
    <source>
        <dbReference type="PIRSR" id="PIRSR028757-1"/>
    </source>
</evidence>
<dbReference type="Proteomes" id="UP000516057">
    <property type="component" value="Chromosome"/>
</dbReference>
<feature type="active site" description="Charge relay system" evidence="6">
    <location>
        <position position="326"/>
    </location>
</feature>
<dbReference type="InterPro" id="IPR027461">
    <property type="entry name" value="Carboxypeptidase_A_C_sf"/>
</dbReference>
<dbReference type="Pfam" id="PF02016">
    <property type="entry name" value="Peptidase_S66"/>
    <property type="match status" value="1"/>
</dbReference>
<keyword evidence="5" id="KW-0720">Serine protease</keyword>
<dbReference type="PANTHER" id="PTHR30237:SF2">
    <property type="entry name" value="MUREIN TETRAPEPTIDE CARBOXYPEPTIDASE"/>
    <property type="match status" value="1"/>
</dbReference>
<evidence type="ECO:0000313" key="10">
    <source>
        <dbReference type="Proteomes" id="UP000516057"/>
    </source>
</evidence>
<feature type="domain" description="LD-carboxypeptidase C-terminal" evidence="8">
    <location>
        <begin position="226"/>
        <end position="341"/>
    </location>
</feature>
<keyword evidence="4" id="KW-0378">Hydrolase</keyword>
<evidence type="ECO:0000256" key="3">
    <source>
        <dbReference type="ARBA" id="ARBA00022670"/>
    </source>
</evidence>
<dbReference type="InterPro" id="IPR040449">
    <property type="entry name" value="Peptidase_S66_N"/>
</dbReference>
<keyword evidence="2 9" id="KW-0121">Carboxypeptidase</keyword>
<dbReference type="InterPro" id="IPR003507">
    <property type="entry name" value="S66_fam"/>
</dbReference>
<comment type="similarity">
    <text evidence="1">Belongs to the peptidase S66 family.</text>
</comment>
<dbReference type="GO" id="GO:0004180">
    <property type="term" value="F:carboxypeptidase activity"/>
    <property type="evidence" value="ECO:0007669"/>
    <property type="project" value="UniProtKB-KW"/>
</dbReference>
<dbReference type="InterPro" id="IPR029062">
    <property type="entry name" value="Class_I_gatase-like"/>
</dbReference>
<dbReference type="Gene3D" id="3.40.50.10740">
    <property type="entry name" value="Class I glutamine amidotransferase-like"/>
    <property type="match status" value="1"/>
</dbReference>
<evidence type="ECO:0000256" key="2">
    <source>
        <dbReference type="ARBA" id="ARBA00022645"/>
    </source>
</evidence>
<dbReference type="SUPFAM" id="SSF141986">
    <property type="entry name" value="LD-carboxypeptidase A C-terminal domain-like"/>
    <property type="match status" value="1"/>
</dbReference>
<keyword evidence="3" id="KW-0645">Protease</keyword>
<proteinExistence type="inferred from homology"/>
<dbReference type="InterPro" id="IPR040921">
    <property type="entry name" value="Peptidase_S66C"/>
</dbReference>
<dbReference type="AlphaFoldDB" id="A0A7H0HH93"/>
<feature type="domain" description="LD-carboxypeptidase N-terminal" evidence="7">
    <location>
        <begin position="50"/>
        <end position="169"/>
    </location>
</feature>
<name>A0A7H0HH93_9BURK</name>
<evidence type="ECO:0000256" key="1">
    <source>
        <dbReference type="ARBA" id="ARBA00010233"/>
    </source>
</evidence>
<dbReference type="InterPro" id="IPR027478">
    <property type="entry name" value="LdcA_N"/>
</dbReference>
<keyword evidence="10" id="KW-1185">Reference proteome</keyword>
<feature type="active site" description="Nucleophile" evidence="6">
    <location>
        <position position="149"/>
    </location>
</feature>
<gene>
    <name evidence="9" type="ORF">H9L24_02780</name>
</gene>
<accession>A0A7H0HH93</accession>
<evidence type="ECO:0000256" key="4">
    <source>
        <dbReference type="ARBA" id="ARBA00022801"/>
    </source>
</evidence>
<reference evidence="9 10" key="1">
    <citation type="submission" date="2020-08" db="EMBL/GenBank/DDBJ databases">
        <title>Genome sequence of Acidovorax monticola KACC 19171T.</title>
        <authorList>
            <person name="Hyun D.-W."/>
            <person name="Bae J.-W."/>
        </authorList>
    </citation>
    <scope>NUCLEOTIDE SEQUENCE [LARGE SCALE GENOMIC DNA]</scope>
    <source>
        <strain evidence="9 10">KACC 19171</strain>
    </source>
</reference>
<evidence type="ECO:0000313" key="9">
    <source>
        <dbReference type="EMBL" id="QNP59909.1"/>
    </source>
</evidence>
<feature type="active site" description="Charge relay system" evidence="6">
    <location>
        <position position="256"/>
    </location>
</feature>
<evidence type="ECO:0000256" key="5">
    <source>
        <dbReference type="ARBA" id="ARBA00022825"/>
    </source>
</evidence>
<dbReference type="EMBL" id="CP060790">
    <property type="protein sequence ID" value="QNP59909.1"/>
    <property type="molecule type" value="Genomic_DNA"/>
</dbReference>
<dbReference type="PANTHER" id="PTHR30237">
    <property type="entry name" value="MURAMOYLTETRAPEPTIDE CARBOXYPEPTIDASE"/>
    <property type="match status" value="1"/>
</dbReference>
<dbReference type="SUPFAM" id="SSF52317">
    <property type="entry name" value="Class I glutamine amidotransferase-like"/>
    <property type="match status" value="1"/>
</dbReference>
<organism evidence="9 10">
    <name type="scientific">Paenacidovorax monticola</name>
    <dbReference type="NCBI Taxonomy" id="1926868"/>
    <lineage>
        <taxon>Bacteria</taxon>
        <taxon>Pseudomonadati</taxon>
        <taxon>Pseudomonadota</taxon>
        <taxon>Betaproteobacteria</taxon>
        <taxon>Burkholderiales</taxon>
        <taxon>Comamonadaceae</taxon>
        <taxon>Paenacidovorax</taxon>
    </lineage>
</organism>
<evidence type="ECO:0000259" key="7">
    <source>
        <dbReference type="Pfam" id="PF02016"/>
    </source>
</evidence>
<evidence type="ECO:0000259" key="8">
    <source>
        <dbReference type="Pfam" id="PF17676"/>
    </source>
</evidence>
<dbReference type="PIRSF" id="PIRSF028757">
    <property type="entry name" value="LD-carboxypeptidase"/>
    <property type="match status" value="1"/>
</dbReference>
<dbReference type="KEGG" id="amon:H9L24_02780"/>
<dbReference type="CDD" id="cd07025">
    <property type="entry name" value="Peptidase_S66"/>
    <property type="match status" value="1"/>
</dbReference>
<dbReference type="GO" id="GO:0006508">
    <property type="term" value="P:proteolysis"/>
    <property type="evidence" value="ECO:0007669"/>
    <property type="project" value="UniProtKB-KW"/>
</dbReference>
<dbReference type="GO" id="GO:0008236">
    <property type="term" value="F:serine-type peptidase activity"/>
    <property type="evidence" value="ECO:0007669"/>
    <property type="project" value="UniProtKB-KW"/>
</dbReference>
<protein>
    <submittedName>
        <fullName evidence="9">LD-carboxypeptidase</fullName>
    </submittedName>
</protein>
<dbReference type="Gene3D" id="3.50.30.60">
    <property type="entry name" value="LD-carboxypeptidase A C-terminal domain-like"/>
    <property type="match status" value="1"/>
</dbReference>
<sequence length="356" mass="38396">MARPSRGGLWNTSADWRPARGFFPWSRPCGLDTLSHDHSSCGHHHGPQHIYIYSPSSAVRDKAAFKRGIARLKALGHEVEVDTDALASHTRFAGDDATRLAAIHRAAASGADVALISRGGYGLTRILPGIQYKKVAKAIEQGMKFVGLSDFTAFQSAVLAKTGATTWAGPALTADLGVDGEPDDIMLACFDDLLTGHGEGAGWRMDKEKPHADGRPAVPDVYVKSAPLWGGNLAVLASLVGTPYLPEAKGGILFVEDVNEHPYRVERMLTQLLHAGVLARQKAVVLGQFSNYQLAPHDKGYKLQSVVDWLRTQIKAPVLTNLPFGHVATKVLLPVGQQVSLSVEGRDALIYWGHAH</sequence>
<dbReference type="Pfam" id="PF17676">
    <property type="entry name" value="Peptidase_S66C"/>
    <property type="match status" value="1"/>
</dbReference>